<protein>
    <submittedName>
        <fullName evidence="3">Putative signal transducing protein</fullName>
    </submittedName>
</protein>
<reference evidence="3 4" key="1">
    <citation type="submission" date="2018-03" db="EMBL/GenBank/DDBJ databases">
        <title>Genomic Encyclopedia of Archaeal and Bacterial Type Strains, Phase II (KMG-II): from individual species to whole genera.</title>
        <authorList>
            <person name="Goeker M."/>
        </authorList>
    </citation>
    <scope>NUCLEOTIDE SEQUENCE [LARGE SCALE GENOMIC DNA]</scope>
    <source>
        <strain evidence="3 4">DSM 27267</strain>
    </source>
</reference>
<dbReference type="Pfam" id="PF09413">
    <property type="entry name" value="DUF2007"/>
    <property type="match status" value="1"/>
</dbReference>
<name>A0A2P8CK25_9BACT</name>
<comment type="caution">
    <text evidence="3">The sequence shown here is derived from an EMBL/GenBank/DDBJ whole genome shotgun (WGS) entry which is preliminary data.</text>
</comment>
<reference evidence="2 5" key="2">
    <citation type="submission" date="2019-10" db="EMBL/GenBank/DDBJ databases">
        <title>Prolixibacter strains distinguished by the presence of nitrate reductase genes were adept at nitrate-dependent anaerobic corrosion of metallic iron and carbon steel.</title>
        <authorList>
            <person name="Iino T."/>
            <person name="Shono N."/>
            <person name="Ito K."/>
            <person name="Nakamura R."/>
            <person name="Sueoka K."/>
            <person name="Harayama S."/>
            <person name="Ohkuma M."/>
        </authorList>
    </citation>
    <scope>NUCLEOTIDE SEQUENCE [LARGE SCALE GENOMIC DNA]</scope>
    <source>
        <strain evidence="2 5">MIC1-1</strain>
    </source>
</reference>
<dbReference type="EMBL" id="BLAU01000001">
    <property type="protein sequence ID" value="GET19925.1"/>
    <property type="molecule type" value="Genomic_DNA"/>
</dbReference>
<dbReference type="AlphaFoldDB" id="A0A2P8CK25"/>
<feature type="domain" description="DUF2007" evidence="1">
    <location>
        <begin position="5"/>
        <end position="66"/>
    </location>
</feature>
<organism evidence="3 4">
    <name type="scientific">Prolixibacter denitrificans</name>
    <dbReference type="NCBI Taxonomy" id="1541063"/>
    <lineage>
        <taxon>Bacteria</taxon>
        <taxon>Pseudomonadati</taxon>
        <taxon>Bacteroidota</taxon>
        <taxon>Bacteroidia</taxon>
        <taxon>Marinilabiliales</taxon>
        <taxon>Prolixibacteraceae</taxon>
        <taxon>Prolixibacter</taxon>
    </lineage>
</organism>
<dbReference type="EMBL" id="PYGC01000001">
    <property type="protein sequence ID" value="PSK85303.1"/>
    <property type="molecule type" value="Genomic_DNA"/>
</dbReference>
<evidence type="ECO:0000259" key="1">
    <source>
        <dbReference type="Pfam" id="PF09413"/>
    </source>
</evidence>
<dbReference type="OrthoDB" id="1467917at2"/>
<dbReference type="InterPro" id="IPR018551">
    <property type="entry name" value="DUF2007"/>
</dbReference>
<keyword evidence="5" id="KW-1185">Reference proteome</keyword>
<evidence type="ECO:0000313" key="2">
    <source>
        <dbReference type="EMBL" id="GET19925.1"/>
    </source>
</evidence>
<dbReference type="SUPFAM" id="SSF54913">
    <property type="entry name" value="GlnB-like"/>
    <property type="match status" value="1"/>
</dbReference>
<evidence type="ECO:0000313" key="4">
    <source>
        <dbReference type="Proteomes" id="UP000240621"/>
    </source>
</evidence>
<dbReference type="Gene3D" id="3.30.70.790">
    <property type="entry name" value="UreE, C-terminal domain"/>
    <property type="match status" value="1"/>
</dbReference>
<proteinExistence type="predicted"/>
<gene>
    <name evidence="3" type="ORF">CLV93_101256</name>
    <name evidence="2" type="ORF">JCM18694_01710</name>
</gene>
<dbReference type="RefSeq" id="WP_106540358.1">
    <property type="nucleotide sequence ID" value="NZ_BLAU01000001.1"/>
</dbReference>
<dbReference type="Proteomes" id="UP000396862">
    <property type="component" value="Unassembled WGS sequence"/>
</dbReference>
<accession>A0A2P8CK25</accession>
<evidence type="ECO:0000313" key="3">
    <source>
        <dbReference type="EMBL" id="PSK85303.1"/>
    </source>
</evidence>
<sequence length="71" mass="8172">MEKGWKQIFMTGQDFKAQMAKDLLEESGIEALIMNHKDSTFTTFGDIEVYVREEDEEQALDIVKNLKSGEN</sequence>
<dbReference type="InterPro" id="IPR011322">
    <property type="entry name" value="N-reg_PII-like_a/b"/>
</dbReference>
<dbReference type="Proteomes" id="UP000240621">
    <property type="component" value="Unassembled WGS sequence"/>
</dbReference>
<evidence type="ECO:0000313" key="5">
    <source>
        <dbReference type="Proteomes" id="UP000396862"/>
    </source>
</evidence>